<dbReference type="AlphaFoldDB" id="A0A086T784"/>
<feature type="compositionally biased region" description="Low complexity" evidence="1">
    <location>
        <begin position="141"/>
        <end position="152"/>
    </location>
</feature>
<dbReference type="Proteomes" id="UP000029964">
    <property type="component" value="Unassembled WGS sequence"/>
</dbReference>
<evidence type="ECO:0000256" key="1">
    <source>
        <dbReference type="SAM" id="MobiDB-lite"/>
    </source>
</evidence>
<evidence type="ECO:0000313" key="3">
    <source>
        <dbReference type="Proteomes" id="UP000029964"/>
    </source>
</evidence>
<evidence type="ECO:0000313" key="2">
    <source>
        <dbReference type="EMBL" id="KFH45216.1"/>
    </source>
</evidence>
<feature type="compositionally biased region" description="Acidic residues" evidence="1">
    <location>
        <begin position="98"/>
        <end position="107"/>
    </location>
</feature>
<keyword evidence="3" id="KW-1185">Reference proteome</keyword>
<dbReference type="OrthoDB" id="5305418at2759"/>
<accession>A0A086T784</accession>
<dbReference type="STRING" id="857340.A0A086T784"/>
<name>A0A086T784_HAPC1</name>
<dbReference type="HOGENOM" id="CLU_088991_0_0_1"/>
<organism evidence="2 3">
    <name type="scientific">Hapsidospora chrysogenum (strain ATCC 11550 / CBS 779.69 / DSM 880 / IAM 14645 / JCM 23072 / IMI 49137)</name>
    <name type="common">Acremonium chrysogenum</name>
    <dbReference type="NCBI Taxonomy" id="857340"/>
    <lineage>
        <taxon>Eukaryota</taxon>
        <taxon>Fungi</taxon>
        <taxon>Dikarya</taxon>
        <taxon>Ascomycota</taxon>
        <taxon>Pezizomycotina</taxon>
        <taxon>Sordariomycetes</taxon>
        <taxon>Hypocreomycetidae</taxon>
        <taxon>Hypocreales</taxon>
        <taxon>Bionectriaceae</taxon>
        <taxon>Hapsidospora</taxon>
    </lineage>
</organism>
<dbReference type="EMBL" id="JPKY01000035">
    <property type="protein sequence ID" value="KFH45216.1"/>
    <property type="molecule type" value="Genomic_DNA"/>
</dbReference>
<sequence length="209" mass="23012">MASLPAQHPDLSLHLTDSTLTPLITSSSSPSHLDSLTSLASTALTSHSAVTRVNLGAPQRIMVEYPDRGAVILQSYIDPLQHHHHRRRRRRHRYHQQEEEEEEEEDQQPSSPESRPLSPQSSSRPVSSRAGHYHPGHDSQPSSPTVAAPAATMDREDPPPRLVSVVVAGSADQTREARRAAARLERVGRAFQREWATDSLKANGDEVAA</sequence>
<feature type="compositionally biased region" description="Basic residues" evidence="1">
    <location>
        <begin position="82"/>
        <end position="94"/>
    </location>
</feature>
<dbReference type="Pfam" id="PF17233">
    <property type="entry name" value="DUF5308"/>
    <property type="match status" value="1"/>
</dbReference>
<proteinExistence type="predicted"/>
<feature type="compositionally biased region" description="Low complexity" evidence="1">
    <location>
        <begin position="108"/>
        <end position="129"/>
    </location>
</feature>
<gene>
    <name evidence="2" type="ORF">ACRE_039260</name>
</gene>
<reference evidence="3" key="1">
    <citation type="journal article" date="2014" name="Genome Announc.">
        <title>Genome sequence and annotation of Acremonium chrysogenum, producer of the beta-lactam antibiotic cephalosporin C.</title>
        <authorList>
            <person name="Terfehr D."/>
            <person name="Dahlmann T.A."/>
            <person name="Specht T."/>
            <person name="Zadra I."/>
            <person name="Kuernsteiner H."/>
            <person name="Kueck U."/>
        </authorList>
    </citation>
    <scope>NUCLEOTIDE SEQUENCE [LARGE SCALE GENOMIC DNA]</scope>
    <source>
        <strain evidence="3">ATCC 11550 / CBS 779.69 / DSM 880 / IAM 14645 / JCM 23072 / IMI 49137</strain>
    </source>
</reference>
<protein>
    <submittedName>
        <fullName evidence="2">Uncharacterized protein</fullName>
    </submittedName>
</protein>
<feature type="region of interest" description="Disordered" evidence="1">
    <location>
        <begin position="81"/>
        <end position="162"/>
    </location>
</feature>
<dbReference type="InterPro" id="IPR035186">
    <property type="entry name" value="DUF5308"/>
</dbReference>
<comment type="caution">
    <text evidence="2">The sequence shown here is derived from an EMBL/GenBank/DDBJ whole genome shotgun (WGS) entry which is preliminary data.</text>
</comment>